<dbReference type="InterPro" id="IPR011711">
    <property type="entry name" value="GntR_C"/>
</dbReference>
<evidence type="ECO:0000256" key="1">
    <source>
        <dbReference type="ARBA" id="ARBA00023015"/>
    </source>
</evidence>
<dbReference type="PANTHER" id="PTHR43537:SF5">
    <property type="entry name" value="UXU OPERON TRANSCRIPTIONAL REGULATOR"/>
    <property type="match status" value="1"/>
</dbReference>
<gene>
    <name evidence="5" type="ORF">BN12_1560010</name>
</gene>
<dbReference type="SUPFAM" id="SSF46785">
    <property type="entry name" value="Winged helix' DNA-binding domain"/>
    <property type="match status" value="1"/>
</dbReference>
<sequence>MDDTGPARPGAAAALTPLAPSRSLTEEVVEVLRARIVAGDFASGQQLVQAEVARLLGVSRGPVREALNQLKAEGLVRDEPRRGTFVARPEPEDIRDALDLRLALEVRAAQLVMDRADPAAVAPVATAFEDLIAAIRRGHADGIGGADLAFHEAICRASGNRLLHSVFTSQAARVTILMRVDELSYRSRPEVLVEEHRELLECLRGRDKERIQTLLTVHIEGLRDRILAAWSHPTTGSGI</sequence>
<dbReference type="EMBL" id="CAJB01000064">
    <property type="protein sequence ID" value="CCH76950.1"/>
    <property type="molecule type" value="Genomic_DNA"/>
</dbReference>
<comment type="caution">
    <text evidence="5">The sequence shown here is derived from an EMBL/GenBank/DDBJ whole genome shotgun (WGS) entry which is preliminary data.</text>
</comment>
<proteinExistence type="predicted"/>
<dbReference type="Gene3D" id="1.10.10.10">
    <property type="entry name" value="Winged helix-like DNA-binding domain superfamily/Winged helix DNA-binding domain"/>
    <property type="match status" value="1"/>
</dbReference>
<protein>
    <submittedName>
        <fullName evidence="5">Putative Uncharacterized HTH-type transcriptional regulator in instable DNA locus</fullName>
    </submittedName>
</protein>
<dbReference type="CDD" id="cd07377">
    <property type="entry name" value="WHTH_GntR"/>
    <property type="match status" value="1"/>
</dbReference>
<evidence type="ECO:0000256" key="2">
    <source>
        <dbReference type="ARBA" id="ARBA00023125"/>
    </source>
</evidence>
<evidence type="ECO:0000256" key="3">
    <source>
        <dbReference type="ARBA" id="ARBA00023163"/>
    </source>
</evidence>
<dbReference type="InterPro" id="IPR036390">
    <property type="entry name" value="WH_DNA-bd_sf"/>
</dbReference>
<keyword evidence="2" id="KW-0238">DNA-binding</keyword>
<dbReference type="AlphaFoldDB" id="A0A077LYC5"/>
<dbReference type="Pfam" id="PF00392">
    <property type="entry name" value="GntR"/>
    <property type="match status" value="1"/>
</dbReference>
<accession>A0A077LYC5</accession>
<keyword evidence="3" id="KW-0804">Transcription</keyword>
<keyword evidence="1" id="KW-0805">Transcription regulation</keyword>
<dbReference type="RefSeq" id="WP_048553819.1">
    <property type="nucleotide sequence ID" value="NZ_HF570958.1"/>
</dbReference>
<dbReference type="InterPro" id="IPR036388">
    <property type="entry name" value="WH-like_DNA-bd_sf"/>
</dbReference>
<dbReference type="GO" id="GO:0003677">
    <property type="term" value="F:DNA binding"/>
    <property type="evidence" value="ECO:0007669"/>
    <property type="project" value="UniProtKB-KW"/>
</dbReference>
<reference evidence="5 6" key="1">
    <citation type="journal article" date="2013" name="ISME J.">
        <title>A metabolic model for members of the genus Tetrasphaera involved in enhanced biological phosphorus removal.</title>
        <authorList>
            <person name="Kristiansen R."/>
            <person name="Nguyen H.T.T."/>
            <person name="Saunders A.M."/>
            <person name="Nielsen J.L."/>
            <person name="Wimmer R."/>
            <person name="Le V.Q."/>
            <person name="McIlroy S.J."/>
            <person name="Petrovski S."/>
            <person name="Seviour R.J."/>
            <person name="Calteau A."/>
            <person name="Nielsen K.L."/>
            <person name="Nielsen P.H."/>
        </authorList>
    </citation>
    <scope>NUCLEOTIDE SEQUENCE [LARGE SCALE GENOMIC DNA]</scope>
    <source>
        <strain evidence="5 6">T1-X7</strain>
    </source>
</reference>
<dbReference type="GO" id="GO:0003700">
    <property type="term" value="F:DNA-binding transcription factor activity"/>
    <property type="evidence" value="ECO:0007669"/>
    <property type="project" value="InterPro"/>
</dbReference>
<dbReference type="SUPFAM" id="SSF48008">
    <property type="entry name" value="GntR ligand-binding domain-like"/>
    <property type="match status" value="1"/>
</dbReference>
<dbReference type="Pfam" id="PF07729">
    <property type="entry name" value="FCD"/>
    <property type="match status" value="1"/>
</dbReference>
<dbReference type="InterPro" id="IPR008920">
    <property type="entry name" value="TF_FadR/GntR_C"/>
</dbReference>
<dbReference type="PRINTS" id="PR00035">
    <property type="entry name" value="HTHGNTR"/>
</dbReference>
<keyword evidence="6" id="KW-1185">Reference proteome</keyword>
<dbReference type="SMART" id="SM00895">
    <property type="entry name" value="FCD"/>
    <property type="match status" value="1"/>
</dbReference>
<evidence type="ECO:0000313" key="5">
    <source>
        <dbReference type="EMBL" id="CCH76950.1"/>
    </source>
</evidence>
<dbReference type="InterPro" id="IPR000524">
    <property type="entry name" value="Tscrpt_reg_HTH_GntR"/>
</dbReference>
<dbReference type="Gene3D" id="1.20.120.530">
    <property type="entry name" value="GntR ligand-binding domain-like"/>
    <property type="match status" value="1"/>
</dbReference>
<dbReference type="PANTHER" id="PTHR43537">
    <property type="entry name" value="TRANSCRIPTIONAL REGULATOR, GNTR FAMILY"/>
    <property type="match status" value="1"/>
</dbReference>
<dbReference type="SMART" id="SM00345">
    <property type="entry name" value="HTH_GNTR"/>
    <property type="match status" value="1"/>
</dbReference>
<organism evidence="5 6">
    <name type="scientific">Nostocoides japonicum T1-X7</name>
    <dbReference type="NCBI Taxonomy" id="1194083"/>
    <lineage>
        <taxon>Bacteria</taxon>
        <taxon>Bacillati</taxon>
        <taxon>Actinomycetota</taxon>
        <taxon>Actinomycetes</taxon>
        <taxon>Micrococcales</taxon>
        <taxon>Intrasporangiaceae</taxon>
        <taxon>Nostocoides</taxon>
    </lineage>
</organism>
<name>A0A077LYC5_9MICO</name>
<dbReference type="OrthoDB" id="9816161at2"/>
<evidence type="ECO:0000259" key="4">
    <source>
        <dbReference type="PROSITE" id="PS50949"/>
    </source>
</evidence>
<evidence type="ECO:0000313" key="6">
    <source>
        <dbReference type="Proteomes" id="UP000035721"/>
    </source>
</evidence>
<dbReference type="Proteomes" id="UP000035721">
    <property type="component" value="Unassembled WGS sequence"/>
</dbReference>
<dbReference type="STRING" id="1194083.BN12_1560010"/>
<dbReference type="PROSITE" id="PS50949">
    <property type="entry name" value="HTH_GNTR"/>
    <property type="match status" value="1"/>
</dbReference>
<feature type="domain" description="HTH gntR-type" evidence="4">
    <location>
        <begin position="22"/>
        <end position="89"/>
    </location>
</feature>